<dbReference type="GO" id="GO:0005741">
    <property type="term" value="C:mitochondrial outer membrane"/>
    <property type="evidence" value="ECO:0007669"/>
    <property type="project" value="TreeGrafter"/>
</dbReference>
<reference evidence="7" key="1">
    <citation type="journal article" date="2018" name="Nat. Microbiol.">
        <title>Leveraging single-cell genomics to expand the fungal tree of life.</title>
        <authorList>
            <person name="Ahrendt S.R."/>
            <person name="Quandt C.A."/>
            <person name="Ciobanu D."/>
            <person name="Clum A."/>
            <person name="Salamov A."/>
            <person name="Andreopoulos B."/>
            <person name="Cheng J.F."/>
            <person name="Woyke T."/>
            <person name="Pelin A."/>
            <person name="Henrissat B."/>
            <person name="Reynolds N.K."/>
            <person name="Benny G.L."/>
            <person name="Smith M.E."/>
            <person name="James T.Y."/>
            <person name="Grigoriev I.V."/>
        </authorList>
    </citation>
    <scope>NUCLEOTIDE SEQUENCE [LARGE SCALE GENOMIC DNA]</scope>
    <source>
        <strain evidence="7">RSA 1356</strain>
    </source>
</reference>
<protein>
    <submittedName>
        <fullName evidence="6">ATP synthase regulation protein NCA2-domain-containing protein</fullName>
    </submittedName>
</protein>
<name>A0A4P9XM19_9FUNG</name>
<keyword evidence="4" id="KW-0496">Mitochondrion</keyword>
<dbReference type="EMBL" id="KZ992800">
    <property type="protein sequence ID" value="RKP06882.1"/>
    <property type="molecule type" value="Genomic_DNA"/>
</dbReference>
<keyword evidence="5" id="KW-0472">Membrane</keyword>
<keyword evidence="3" id="KW-1133">Transmembrane helix</keyword>
<accession>A0A4P9XM19</accession>
<gene>
    <name evidence="6" type="ORF">THASP1DRAFT_31304</name>
</gene>
<proteinExistence type="predicted"/>
<keyword evidence="2" id="KW-0812">Transmembrane</keyword>
<dbReference type="PANTHER" id="PTHR28234:SF1">
    <property type="entry name" value="NUCLEAR CONTROL OF ATPASE PROTEIN 2"/>
    <property type="match status" value="1"/>
</dbReference>
<organism evidence="6 7">
    <name type="scientific">Thamnocephalis sphaerospora</name>
    <dbReference type="NCBI Taxonomy" id="78915"/>
    <lineage>
        <taxon>Eukaryota</taxon>
        <taxon>Fungi</taxon>
        <taxon>Fungi incertae sedis</taxon>
        <taxon>Zoopagomycota</taxon>
        <taxon>Zoopagomycotina</taxon>
        <taxon>Zoopagomycetes</taxon>
        <taxon>Zoopagales</taxon>
        <taxon>Sigmoideomycetaceae</taxon>
        <taxon>Thamnocephalis</taxon>
    </lineage>
</organism>
<evidence type="ECO:0000313" key="7">
    <source>
        <dbReference type="Proteomes" id="UP000271241"/>
    </source>
</evidence>
<evidence type="ECO:0000256" key="3">
    <source>
        <dbReference type="ARBA" id="ARBA00022989"/>
    </source>
</evidence>
<evidence type="ECO:0000256" key="2">
    <source>
        <dbReference type="ARBA" id="ARBA00022692"/>
    </source>
</evidence>
<keyword evidence="7" id="KW-1185">Reference proteome</keyword>
<dbReference type="PANTHER" id="PTHR28234">
    <property type="entry name" value="NUCLEAR CONTROL OF ATPASE PROTEIN 2"/>
    <property type="match status" value="1"/>
</dbReference>
<dbReference type="OrthoDB" id="413313at2759"/>
<dbReference type="InterPro" id="IPR013946">
    <property type="entry name" value="NCA2-like"/>
</dbReference>
<sequence length="685" mass="76935">MTPSDLAQERLSALDHWLFEWSCAQQVAETPEQEEAAPATHAALVRPAQQRADSPLLVALAGLADEKTDVPASVHSCARALLQALKRMLDAARAGDWPAESTQVLLDAVAGDDVEATAAQKQVLELCRWWLLGLLASLVHARALDEILTATRPLSESMIYWGWRNDRHWLAGLSLVQTAPQRVHAWTTGMVHHLRQQPASVVPQSFGAYVRHFIVKLPRWPTQGLIARAQREAELKRNNLSDARRRRAVALGYLAERGMRVTSSVRGITVTSGTTTPGSIGSVSALLADDASGVDQVRAFCTELVHCTAQAMEFVTHDNEKPSERKLNMVHAPQQLLGVKETHAVLRVLEESFRVVRAATTRVLHANGRPSFLTRYWPMLGAGLLLGPWAAGTLFSYRYSLRDWVRELGTTTRQFLFEWVWRPVRDIYETVRHREPRLAIMGKASLSSDLESLERMVVDLAREGGTLSERELAIIARNVRDGDLSVVLRQYETEMKTPLKSALFDNLIRVLLIQVQKSKVDLELAMTALDKLLHANELNFAFLTAAPVLLVTYGVTRWLSSLWRRRRGLSAGTAHQEARIWLRRTERLLNQHNRTRDVSEPFSAAAGQHLRSQHGELPHQAHGLILCNTHSLRDLVPRLALAEELQRELLADLREIEDARWTTAQRLGTIGRMYRTYAFLLPARA</sequence>
<dbReference type="STRING" id="78915.A0A4P9XM19"/>
<dbReference type="Proteomes" id="UP000271241">
    <property type="component" value="Unassembled WGS sequence"/>
</dbReference>
<dbReference type="AlphaFoldDB" id="A0A4P9XM19"/>
<evidence type="ECO:0000256" key="1">
    <source>
        <dbReference type="ARBA" id="ARBA00004225"/>
    </source>
</evidence>
<evidence type="ECO:0000256" key="5">
    <source>
        <dbReference type="ARBA" id="ARBA00023136"/>
    </source>
</evidence>
<evidence type="ECO:0000313" key="6">
    <source>
        <dbReference type="EMBL" id="RKP06882.1"/>
    </source>
</evidence>
<dbReference type="Pfam" id="PF08637">
    <property type="entry name" value="NCA2"/>
    <property type="match status" value="1"/>
</dbReference>
<comment type="subcellular location">
    <subcellularLocation>
        <location evidence="1">Mitochondrion membrane</location>
        <topology evidence="1">Multi-pass membrane protein</topology>
    </subcellularLocation>
</comment>
<evidence type="ECO:0000256" key="4">
    <source>
        <dbReference type="ARBA" id="ARBA00023128"/>
    </source>
</evidence>